<protein>
    <submittedName>
        <fullName evidence="3">TIR domain-containing protein</fullName>
    </submittedName>
</protein>
<evidence type="ECO:0000259" key="2">
    <source>
        <dbReference type="PROSITE" id="PS51534"/>
    </source>
</evidence>
<name>A0ABT1A8F4_9PSEU</name>
<dbReference type="InterPro" id="IPR013568">
    <property type="entry name" value="SEFIR_dom"/>
</dbReference>
<comment type="caution">
    <text evidence="3">The sequence shown here is derived from an EMBL/GenBank/DDBJ whole genome shotgun (WGS) entry which is preliminary data.</text>
</comment>
<dbReference type="RefSeq" id="WP_252444132.1">
    <property type="nucleotide sequence ID" value="NZ_JAGSOV010000064.1"/>
</dbReference>
<evidence type="ECO:0000256" key="1">
    <source>
        <dbReference type="SAM" id="MobiDB-lite"/>
    </source>
</evidence>
<dbReference type="Gene3D" id="3.40.50.11530">
    <property type="match status" value="1"/>
</dbReference>
<gene>
    <name evidence="3" type="ORF">KDL28_29990</name>
</gene>
<feature type="compositionally biased region" description="Low complexity" evidence="1">
    <location>
        <begin position="349"/>
        <end position="358"/>
    </location>
</feature>
<feature type="region of interest" description="Disordered" evidence="1">
    <location>
        <begin position="339"/>
        <end position="368"/>
    </location>
</feature>
<dbReference type="Pfam" id="PF08357">
    <property type="entry name" value="SEFIR"/>
    <property type="match status" value="1"/>
</dbReference>
<dbReference type="InterPro" id="IPR035897">
    <property type="entry name" value="Toll_tir_struct_dom_sf"/>
</dbReference>
<proteinExistence type="predicted"/>
<dbReference type="PROSITE" id="PS51534">
    <property type="entry name" value="SEFIR"/>
    <property type="match status" value="1"/>
</dbReference>
<evidence type="ECO:0000313" key="3">
    <source>
        <dbReference type="EMBL" id="MCO1659312.1"/>
    </source>
</evidence>
<sequence>MSDSGVAPCQVLISYAHEDEGHKNRVRRFCELLAEHDLDVRLDQFAAVQRQDWVRWTIAQIRAADRVLVVVSPTYRRRFERADDSGSGHGVQFEGLLIGEEVFRDPDSALRKFIPVLLPGNTRADIPTVLLPYSGTSYSVELTREGVAPLVELLSGTAGGATAVAAEHRARPARSAQPGRLAALHLTVRSEHPAVADDVVRAFLELRADAAGVEFDHDHVPSGAVATGSADHCAGILSRAARTIHAMLSGPHRAATTTVRIGAHIATSAPDAVATATRLSLDPVAVPLHAIPGARVVTVVSERFRDETAALTGLFPRRDSYRPLSTAEGNAWFAVAGRARAPEPPPADPGGTAATAPDDGPEPPPAHVVVGVNTGLINNGYLSGRDMTVSIVKNYGVR</sequence>
<feature type="domain" description="SEFIR" evidence="2">
    <location>
        <begin position="8"/>
        <end position="147"/>
    </location>
</feature>
<keyword evidence="4" id="KW-1185">Reference proteome</keyword>
<accession>A0ABT1A8F4</accession>
<dbReference type="Proteomes" id="UP001165283">
    <property type="component" value="Unassembled WGS sequence"/>
</dbReference>
<evidence type="ECO:0000313" key="4">
    <source>
        <dbReference type="Proteomes" id="UP001165283"/>
    </source>
</evidence>
<organism evidence="3 4">
    <name type="scientific">Pseudonocardia humida</name>
    <dbReference type="NCBI Taxonomy" id="2800819"/>
    <lineage>
        <taxon>Bacteria</taxon>
        <taxon>Bacillati</taxon>
        <taxon>Actinomycetota</taxon>
        <taxon>Actinomycetes</taxon>
        <taxon>Pseudonocardiales</taxon>
        <taxon>Pseudonocardiaceae</taxon>
        <taxon>Pseudonocardia</taxon>
    </lineage>
</organism>
<dbReference type="EMBL" id="JAGSOV010000064">
    <property type="protein sequence ID" value="MCO1659312.1"/>
    <property type="molecule type" value="Genomic_DNA"/>
</dbReference>
<dbReference type="SUPFAM" id="SSF52200">
    <property type="entry name" value="Toll/Interleukin receptor TIR domain"/>
    <property type="match status" value="1"/>
</dbReference>
<reference evidence="3" key="1">
    <citation type="submission" date="2021-04" db="EMBL/GenBank/DDBJ databases">
        <title>Pseudonocardia sp. nov., isolated from sandy soil of mangrove forest.</title>
        <authorList>
            <person name="Zan Z."/>
            <person name="Huang R."/>
            <person name="Liu W."/>
        </authorList>
    </citation>
    <scope>NUCLEOTIDE SEQUENCE</scope>
    <source>
        <strain evidence="3">S2-4</strain>
    </source>
</reference>